<evidence type="ECO:0000256" key="1">
    <source>
        <dbReference type="ARBA" id="ARBA00022737"/>
    </source>
</evidence>
<dbReference type="Pfam" id="PF02861">
    <property type="entry name" value="Clp_N"/>
    <property type="match status" value="1"/>
</dbReference>
<keyword evidence="3 7" id="KW-0067">ATP-binding</keyword>
<evidence type="ECO:0000259" key="6">
    <source>
        <dbReference type="PROSITE" id="PS51903"/>
    </source>
</evidence>
<dbReference type="Gene3D" id="1.10.1780.10">
    <property type="entry name" value="Clp, N-terminal domain"/>
    <property type="match status" value="1"/>
</dbReference>
<gene>
    <name evidence="7" type="ORF">DESPIGER_0603</name>
</gene>
<dbReference type="InterPro" id="IPR004176">
    <property type="entry name" value="Clp_R_N"/>
</dbReference>
<evidence type="ECO:0000256" key="2">
    <source>
        <dbReference type="ARBA" id="ARBA00022741"/>
    </source>
</evidence>
<sequence length="768" mass="84529">MLSAAVQEVLKVAVQEVQRRRHELLTVEHILFSLTTVAPGRLLLEGSGASVAVLREQLEGFFRNEMQVLPDQGEHEVHQTAGVQRVLERALGHIHASGRSQVELGDLFVAILDEEDSYAHYFLTRQGVDRLDALTFISHGMPEGGGSRGVAPDAAKGKEEGEAGENVLEKYATELTARAREGRIDPLVGRQEELDRAIEVLCRRRKNNPLFVGDPGVGKTALAEGLALRIAQGQVPKKFKDVKIYALDMGLILAGTRYRGEFESRLKAIVEELRAIPDAVVFIDEIHTIVGAGATSGGSMDASNLLKPVLASGELRCIGSTTHEEFRNHLEKDRALTRRFQRIDVGEPDAEDCLAILNGLQAHYAGHHRVRYSETVLRSIVDLSNRYVRDRLQPDKAIDVMDEVGAAVDLRRKDDKRTAAVTVADVERVVARMAGVPVRTVSGQERNRLANLEKNLKQIVFGQEEAVEQTVRAILRSRAGLGQRQRPTGTFLFYGPTGVGKTELARGLAQIMGVEFLRYDMSEYMEPHTVSRLIGSPPGYVGFDQGGLLTEAVRKAPYSVVLLDEIEKAHPDIFNILLQVMDYGTLTDNSGRKTDFSHTVLIMTSNAGTFEMSRASIGFGKAAPEDAARKALGAVERLFTPEFRNRLDAMIPFRALTPAMMQRIVDKFLREIGNSLAEQQVTLASTPRARAWLAEKGYDPAMGARPLRRLLRSRVEDALAGELLFGRLRHGGLVRLGVKDNELVLQFPDAAPAQGAEAKEGDDGRNDA</sequence>
<dbReference type="PANTHER" id="PTHR11638:SF111">
    <property type="entry name" value="ATP-DEPENDENT CLP PROTEASE ATP-BINDING SUBUNIT CLPA"/>
    <property type="match status" value="1"/>
</dbReference>
<dbReference type="GO" id="GO:0006508">
    <property type="term" value="P:proteolysis"/>
    <property type="evidence" value="ECO:0007669"/>
    <property type="project" value="UniProtKB-KW"/>
</dbReference>
<dbReference type="PRINTS" id="PR00300">
    <property type="entry name" value="CLPPROTEASEA"/>
</dbReference>
<evidence type="ECO:0000313" key="7">
    <source>
        <dbReference type="EMBL" id="SFV72487.1"/>
    </source>
</evidence>
<reference evidence="8" key="1">
    <citation type="submission" date="2016-10" db="EMBL/GenBank/DDBJ databases">
        <authorList>
            <person name="Wegmann U."/>
        </authorList>
    </citation>
    <scope>NUCLEOTIDE SEQUENCE [LARGE SCALE GENOMIC DNA]</scope>
</reference>
<dbReference type="RefSeq" id="WP_072332910.1">
    <property type="nucleotide sequence ID" value="NZ_DBGALU010000047.1"/>
</dbReference>
<evidence type="ECO:0000256" key="4">
    <source>
        <dbReference type="ARBA" id="ARBA00023186"/>
    </source>
</evidence>
<accession>A0A1K1LCR7</accession>
<dbReference type="PROSITE" id="PS51903">
    <property type="entry name" value="CLP_R"/>
    <property type="match status" value="1"/>
</dbReference>
<keyword evidence="1 5" id="KW-0677">Repeat</keyword>
<protein>
    <submittedName>
        <fullName evidence="7">ATP-dependent Clp protease ATP-binding subunit ClpA</fullName>
    </submittedName>
</protein>
<dbReference type="Pfam" id="PF17871">
    <property type="entry name" value="AAA_lid_9"/>
    <property type="match status" value="1"/>
</dbReference>
<dbReference type="InterPro" id="IPR003959">
    <property type="entry name" value="ATPase_AAA_core"/>
</dbReference>
<dbReference type="GO" id="GO:0043335">
    <property type="term" value="P:protein unfolding"/>
    <property type="evidence" value="ECO:0007669"/>
    <property type="project" value="InterPro"/>
</dbReference>
<organism evidence="7 8">
    <name type="scientific">Desulfovibrio piger</name>
    <dbReference type="NCBI Taxonomy" id="901"/>
    <lineage>
        <taxon>Bacteria</taxon>
        <taxon>Pseudomonadati</taxon>
        <taxon>Thermodesulfobacteriota</taxon>
        <taxon>Desulfovibrionia</taxon>
        <taxon>Desulfovibrionales</taxon>
        <taxon>Desulfovibrionaceae</taxon>
        <taxon>Desulfovibrio</taxon>
    </lineage>
</organism>
<dbReference type="CDD" id="cd19499">
    <property type="entry name" value="RecA-like_ClpB_Hsp104-like"/>
    <property type="match status" value="1"/>
</dbReference>
<dbReference type="GO" id="GO:0005737">
    <property type="term" value="C:cytoplasm"/>
    <property type="evidence" value="ECO:0007669"/>
    <property type="project" value="TreeGrafter"/>
</dbReference>
<evidence type="ECO:0000313" key="8">
    <source>
        <dbReference type="Proteomes" id="UP000186323"/>
    </source>
</evidence>
<dbReference type="SUPFAM" id="SSF52540">
    <property type="entry name" value="P-loop containing nucleoside triphosphate hydrolases"/>
    <property type="match status" value="2"/>
</dbReference>
<keyword evidence="7" id="KW-0645">Protease</keyword>
<dbReference type="GO" id="GO:0005524">
    <property type="term" value="F:ATP binding"/>
    <property type="evidence" value="ECO:0007669"/>
    <property type="project" value="UniProtKB-KW"/>
</dbReference>
<evidence type="ECO:0000256" key="3">
    <source>
        <dbReference type="ARBA" id="ARBA00022840"/>
    </source>
</evidence>
<dbReference type="FunFam" id="3.40.50.300:FF:000025">
    <property type="entry name" value="ATP-dependent Clp protease subunit"/>
    <property type="match status" value="1"/>
</dbReference>
<keyword evidence="7" id="KW-0378">Hydrolase</keyword>
<dbReference type="KEGG" id="dpg:DESPIGER_0603"/>
<dbReference type="GO" id="GO:0016887">
    <property type="term" value="F:ATP hydrolysis activity"/>
    <property type="evidence" value="ECO:0007669"/>
    <property type="project" value="InterPro"/>
</dbReference>
<dbReference type="InterPro" id="IPR001270">
    <property type="entry name" value="ClpA/B"/>
</dbReference>
<dbReference type="Pfam" id="PF10431">
    <property type="entry name" value="ClpB_D2-small"/>
    <property type="match status" value="1"/>
</dbReference>
<dbReference type="Pfam" id="PF07724">
    <property type="entry name" value="AAA_2"/>
    <property type="match status" value="1"/>
</dbReference>
<dbReference type="InterPro" id="IPR036628">
    <property type="entry name" value="Clp_N_dom_sf"/>
</dbReference>
<dbReference type="AlphaFoldDB" id="A0A1K1LCR7"/>
<dbReference type="SMART" id="SM00382">
    <property type="entry name" value="AAA"/>
    <property type="match status" value="2"/>
</dbReference>
<keyword evidence="2" id="KW-0547">Nucleotide-binding</keyword>
<dbReference type="Proteomes" id="UP000186323">
    <property type="component" value="Chromosome I"/>
</dbReference>
<dbReference type="CDD" id="cd00009">
    <property type="entry name" value="AAA"/>
    <property type="match status" value="1"/>
</dbReference>
<proteinExistence type="predicted"/>
<dbReference type="InterPro" id="IPR050130">
    <property type="entry name" value="ClpA_ClpB"/>
</dbReference>
<keyword evidence="8" id="KW-1185">Reference proteome</keyword>
<dbReference type="InterPro" id="IPR018368">
    <property type="entry name" value="ClpA/B_CS1"/>
</dbReference>
<dbReference type="Gene3D" id="1.10.8.60">
    <property type="match status" value="2"/>
</dbReference>
<dbReference type="SMART" id="SM01086">
    <property type="entry name" value="ClpB_D2-small"/>
    <property type="match status" value="1"/>
</dbReference>
<evidence type="ECO:0000256" key="5">
    <source>
        <dbReference type="PROSITE-ProRule" id="PRU01251"/>
    </source>
</evidence>
<dbReference type="InterPro" id="IPR019489">
    <property type="entry name" value="Clp_ATPase_C"/>
</dbReference>
<dbReference type="EMBL" id="LT630450">
    <property type="protein sequence ID" value="SFV72487.1"/>
    <property type="molecule type" value="Genomic_DNA"/>
</dbReference>
<dbReference type="Gene3D" id="3.40.50.300">
    <property type="entry name" value="P-loop containing nucleotide triphosphate hydrolases"/>
    <property type="match status" value="2"/>
</dbReference>
<name>A0A1K1LCR7_9BACT</name>
<dbReference type="Pfam" id="PF00004">
    <property type="entry name" value="AAA"/>
    <property type="match status" value="1"/>
</dbReference>
<dbReference type="PANTHER" id="PTHR11638">
    <property type="entry name" value="ATP-DEPENDENT CLP PROTEASE"/>
    <property type="match status" value="1"/>
</dbReference>
<dbReference type="InterPro" id="IPR041546">
    <property type="entry name" value="ClpA/ClpB_AAA_lid"/>
</dbReference>
<dbReference type="InterPro" id="IPR003593">
    <property type="entry name" value="AAA+_ATPase"/>
</dbReference>
<dbReference type="SUPFAM" id="SSF81923">
    <property type="entry name" value="Double Clp-N motif"/>
    <property type="match status" value="1"/>
</dbReference>
<feature type="domain" description="Clp R" evidence="6">
    <location>
        <begin position="1"/>
        <end position="145"/>
    </location>
</feature>
<dbReference type="GO" id="GO:0034605">
    <property type="term" value="P:cellular response to heat"/>
    <property type="evidence" value="ECO:0007669"/>
    <property type="project" value="TreeGrafter"/>
</dbReference>
<keyword evidence="4" id="KW-0143">Chaperone</keyword>
<dbReference type="NCBIfam" id="TIGR02639">
    <property type="entry name" value="ClpA"/>
    <property type="match status" value="1"/>
</dbReference>
<dbReference type="InterPro" id="IPR027417">
    <property type="entry name" value="P-loop_NTPase"/>
</dbReference>
<dbReference type="PROSITE" id="PS00870">
    <property type="entry name" value="CLPAB_1"/>
    <property type="match status" value="1"/>
</dbReference>
<dbReference type="InterPro" id="IPR013461">
    <property type="entry name" value="ClpA"/>
</dbReference>
<dbReference type="GO" id="GO:0008233">
    <property type="term" value="F:peptidase activity"/>
    <property type="evidence" value="ECO:0007669"/>
    <property type="project" value="UniProtKB-KW"/>
</dbReference>
<dbReference type="OrthoDB" id="9803641at2"/>